<dbReference type="InterPro" id="IPR016181">
    <property type="entry name" value="Acyl_CoA_acyltransferase"/>
</dbReference>
<dbReference type="Gene3D" id="3.40.630.30">
    <property type="match status" value="1"/>
</dbReference>
<evidence type="ECO:0000313" key="3">
    <source>
        <dbReference type="Proteomes" id="UP000775686"/>
    </source>
</evidence>
<name>A0ABS2EDW7_9FIRM</name>
<sequence>MIFIETDRLKLRNVKAKDAAIMHDYRNNEICTRYQRGQTKDYDGIAALVERRKDDILSVDSPAMIAVAFKDTDEMIGEIVVMPGDGVISLGYTISYKYHRKGYAFEALSALINLLHEQYPKWKFVSLTEPENVPSMALLKKLGYKDAGYDTGTESQIFEKWTGSAATEGPEGIPQNL</sequence>
<dbReference type="PANTHER" id="PTHR43792">
    <property type="entry name" value="GNAT FAMILY, PUTATIVE (AFU_ORTHOLOGUE AFUA_3G00765)-RELATED-RELATED"/>
    <property type="match status" value="1"/>
</dbReference>
<evidence type="ECO:0000259" key="1">
    <source>
        <dbReference type="PROSITE" id="PS51186"/>
    </source>
</evidence>
<dbReference type="PROSITE" id="PS51186">
    <property type="entry name" value="GNAT"/>
    <property type="match status" value="1"/>
</dbReference>
<dbReference type="PANTHER" id="PTHR43792:SF1">
    <property type="entry name" value="N-ACETYLTRANSFERASE DOMAIN-CONTAINING PROTEIN"/>
    <property type="match status" value="1"/>
</dbReference>
<protein>
    <submittedName>
        <fullName evidence="2">GNAT family N-acetyltransferase</fullName>
    </submittedName>
</protein>
<dbReference type="InterPro" id="IPR000182">
    <property type="entry name" value="GNAT_dom"/>
</dbReference>
<dbReference type="InterPro" id="IPR051531">
    <property type="entry name" value="N-acetyltransferase"/>
</dbReference>
<accession>A0ABS2EDW7</accession>
<comment type="caution">
    <text evidence="2">The sequence shown here is derived from an EMBL/GenBank/DDBJ whole genome shotgun (WGS) entry which is preliminary data.</text>
</comment>
<gene>
    <name evidence="2" type="ORF">H6A32_02265</name>
</gene>
<feature type="domain" description="N-acetyltransferase" evidence="1">
    <location>
        <begin position="9"/>
        <end position="164"/>
    </location>
</feature>
<reference evidence="2 3" key="1">
    <citation type="journal article" date="2021" name="Sci. Rep.">
        <title>The distribution of antibiotic resistance genes in chicken gut microbiota commensals.</title>
        <authorList>
            <person name="Juricova H."/>
            <person name="Matiasovicova J."/>
            <person name="Kubasova T."/>
            <person name="Cejkova D."/>
            <person name="Rychlik I."/>
        </authorList>
    </citation>
    <scope>NUCLEOTIDE SEQUENCE [LARGE SCALE GENOMIC DNA]</scope>
    <source>
        <strain evidence="2 3">An770</strain>
    </source>
</reference>
<keyword evidence="3" id="KW-1185">Reference proteome</keyword>
<dbReference type="SUPFAM" id="SSF55729">
    <property type="entry name" value="Acyl-CoA N-acyltransferases (Nat)"/>
    <property type="match status" value="1"/>
</dbReference>
<organism evidence="2 3">
    <name type="scientific">Drancourtella massiliensis</name>
    <dbReference type="NCBI Taxonomy" id="1632013"/>
    <lineage>
        <taxon>Bacteria</taxon>
        <taxon>Bacillati</taxon>
        <taxon>Bacillota</taxon>
        <taxon>Clostridia</taxon>
        <taxon>Eubacteriales</taxon>
        <taxon>Oscillospiraceae</taxon>
        <taxon>Drancourtella</taxon>
    </lineage>
</organism>
<dbReference type="EMBL" id="JACJKH010000003">
    <property type="protein sequence ID" value="MBM6743144.1"/>
    <property type="molecule type" value="Genomic_DNA"/>
</dbReference>
<dbReference type="Pfam" id="PF13302">
    <property type="entry name" value="Acetyltransf_3"/>
    <property type="match status" value="1"/>
</dbReference>
<evidence type="ECO:0000313" key="2">
    <source>
        <dbReference type="EMBL" id="MBM6743144.1"/>
    </source>
</evidence>
<proteinExistence type="predicted"/>
<dbReference type="Proteomes" id="UP000775686">
    <property type="component" value="Unassembled WGS sequence"/>
</dbReference>